<dbReference type="Pfam" id="PF07729">
    <property type="entry name" value="FCD"/>
    <property type="match status" value="1"/>
</dbReference>
<evidence type="ECO:0000256" key="2">
    <source>
        <dbReference type="ARBA" id="ARBA00023125"/>
    </source>
</evidence>
<keyword evidence="6" id="KW-1185">Reference proteome</keyword>
<dbReference type="PRINTS" id="PR00035">
    <property type="entry name" value="HTHGNTR"/>
</dbReference>
<dbReference type="SUPFAM" id="SSF46785">
    <property type="entry name" value="Winged helix' DNA-binding domain"/>
    <property type="match status" value="1"/>
</dbReference>
<dbReference type="InterPro" id="IPR036388">
    <property type="entry name" value="WH-like_DNA-bd_sf"/>
</dbReference>
<evidence type="ECO:0000259" key="4">
    <source>
        <dbReference type="PROSITE" id="PS50949"/>
    </source>
</evidence>
<name>A0ABT2UKE8_9BACL</name>
<protein>
    <submittedName>
        <fullName evidence="5">FadR family transcriptional regulator</fullName>
    </submittedName>
</protein>
<comment type="caution">
    <text evidence="5">The sequence shown here is derived from an EMBL/GenBank/DDBJ whole genome shotgun (WGS) entry which is preliminary data.</text>
</comment>
<sequence length="232" mass="25760">MGTGPKEVTMKSIKRETMSKQVVDQIIELLTSGQLHPGDKLPTEAELTDKLFVSRPVLREALSSLETMGMIQRKTREGTFFSNKIGSKPFSIMLALSAGDIPAVMEARMSLELGLVTMAAEKITASQLEQLAEILRATALSKQGYVGLDKEFHRTIAYSANNPILEGSIDPLLNMFDEIEKQIPTVDRDHRATMQEHQAIFEALQQHNPLAAHSAMYHHLNHVRSKVLKSLG</sequence>
<accession>A0ABT2UKE8</accession>
<evidence type="ECO:0000313" key="6">
    <source>
        <dbReference type="Proteomes" id="UP001652445"/>
    </source>
</evidence>
<dbReference type="InterPro" id="IPR036390">
    <property type="entry name" value="WH_DNA-bd_sf"/>
</dbReference>
<dbReference type="InterPro" id="IPR011711">
    <property type="entry name" value="GntR_C"/>
</dbReference>
<dbReference type="InterPro" id="IPR008920">
    <property type="entry name" value="TF_FadR/GntR_C"/>
</dbReference>
<dbReference type="PANTHER" id="PTHR43537:SF43">
    <property type="entry name" value="GNTR-FAMILY TRANSCRIPTIONAL REGULATOR"/>
    <property type="match status" value="1"/>
</dbReference>
<keyword evidence="2" id="KW-0238">DNA-binding</keyword>
<dbReference type="Gene3D" id="1.10.10.10">
    <property type="entry name" value="Winged helix-like DNA-binding domain superfamily/Winged helix DNA-binding domain"/>
    <property type="match status" value="1"/>
</dbReference>
<dbReference type="CDD" id="cd07377">
    <property type="entry name" value="WHTH_GntR"/>
    <property type="match status" value="1"/>
</dbReference>
<organism evidence="5 6">
    <name type="scientific">Paenibacillus baimaensis</name>
    <dbReference type="NCBI Taxonomy" id="2982185"/>
    <lineage>
        <taxon>Bacteria</taxon>
        <taxon>Bacillati</taxon>
        <taxon>Bacillota</taxon>
        <taxon>Bacilli</taxon>
        <taxon>Bacillales</taxon>
        <taxon>Paenibacillaceae</taxon>
        <taxon>Paenibacillus</taxon>
    </lineage>
</organism>
<dbReference type="PANTHER" id="PTHR43537">
    <property type="entry name" value="TRANSCRIPTIONAL REGULATOR, GNTR FAMILY"/>
    <property type="match status" value="1"/>
</dbReference>
<dbReference type="EMBL" id="JAOQIO010000089">
    <property type="protein sequence ID" value="MCU6795083.1"/>
    <property type="molecule type" value="Genomic_DNA"/>
</dbReference>
<evidence type="ECO:0000256" key="3">
    <source>
        <dbReference type="ARBA" id="ARBA00023163"/>
    </source>
</evidence>
<dbReference type="Pfam" id="PF00392">
    <property type="entry name" value="GntR"/>
    <property type="match status" value="1"/>
</dbReference>
<dbReference type="SMART" id="SM00345">
    <property type="entry name" value="HTH_GNTR"/>
    <property type="match status" value="1"/>
</dbReference>
<proteinExistence type="predicted"/>
<evidence type="ECO:0000256" key="1">
    <source>
        <dbReference type="ARBA" id="ARBA00023015"/>
    </source>
</evidence>
<dbReference type="PROSITE" id="PS50949">
    <property type="entry name" value="HTH_GNTR"/>
    <property type="match status" value="1"/>
</dbReference>
<gene>
    <name evidence="5" type="ORF">OB236_23525</name>
</gene>
<reference evidence="5 6" key="1">
    <citation type="submission" date="2022-09" db="EMBL/GenBank/DDBJ databases">
        <authorList>
            <person name="Han X.L."/>
            <person name="Wang Q."/>
            <person name="Lu T."/>
        </authorList>
    </citation>
    <scope>NUCLEOTIDE SEQUENCE [LARGE SCALE GENOMIC DNA]</scope>
    <source>
        <strain evidence="5 6">WQ 127069</strain>
    </source>
</reference>
<keyword evidence="1" id="KW-0805">Transcription regulation</keyword>
<dbReference type="SMART" id="SM00895">
    <property type="entry name" value="FCD"/>
    <property type="match status" value="1"/>
</dbReference>
<evidence type="ECO:0000313" key="5">
    <source>
        <dbReference type="EMBL" id="MCU6795083.1"/>
    </source>
</evidence>
<keyword evidence="3" id="KW-0804">Transcription</keyword>
<dbReference type="Proteomes" id="UP001652445">
    <property type="component" value="Unassembled WGS sequence"/>
</dbReference>
<dbReference type="RefSeq" id="WP_262686130.1">
    <property type="nucleotide sequence ID" value="NZ_JAOQIO010000089.1"/>
</dbReference>
<dbReference type="SUPFAM" id="SSF48008">
    <property type="entry name" value="GntR ligand-binding domain-like"/>
    <property type="match status" value="1"/>
</dbReference>
<feature type="domain" description="HTH gntR-type" evidence="4">
    <location>
        <begin position="16"/>
        <end position="84"/>
    </location>
</feature>
<dbReference type="Gene3D" id="1.20.120.530">
    <property type="entry name" value="GntR ligand-binding domain-like"/>
    <property type="match status" value="1"/>
</dbReference>
<dbReference type="InterPro" id="IPR000524">
    <property type="entry name" value="Tscrpt_reg_HTH_GntR"/>
</dbReference>